<keyword evidence="9" id="KW-1185">Reference proteome</keyword>
<dbReference type="GO" id="GO:0007420">
    <property type="term" value="P:brain development"/>
    <property type="evidence" value="ECO:0000318"/>
    <property type="project" value="GO_Central"/>
</dbReference>
<dbReference type="GO" id="GO:0030182">
    <property type="term" value="P:neuron differentiation"/>
    <property type="evidence" value="ECO:0000318"/>
    <property type="project" value="GO_Central"/>
</dbReference>
<evidence type="ECO:0000256" key="6">
    <source>
        <dbReference type="RuleBase" id="RU000682"/>
    </source>
</evidence>
<dbReference type="InterPro" id="IPR009057">
    <property type="entry name" value="Homeodomain-like_sf"/>
</dbReference>
<dbReference type="FunFam" id="1.10.10.60:FF:000768">
    <property type="match status" value="1"/>
</dbReference>
<dbReference type="Proteomes" id="UP000001554">
    <property type="component" value="Chromosome 16"/>
</dbReference>
<dbReference type="Pfam" id="PF00046">
    <property type="entry name" value="Homeodomain"/>
    <property type="match status" value="1"/>
</dbReference>
<dbReference type="PRINTS" id="PR00024">
    <property type="entry name" value="HOMEOBOX"/>
</dbReference>
<dbReference type="GO" id="GO:0007417">
    <property type="term" value="P:central nervous system development"/>
    <property type="evidence" value="ECO:0000318"/>
    <property type="project" value="GO_Central"/>
</dbReference>
<name>A0A9J7MFE1_BRAFL</name>
<feature type="compositionally biased region" description="Polar residues" evidence="7">
    <location>
        <begin position="96"/>
        <end position="121"/>
    </location>
</feature>
<organism evidence="9 10">
    <name type="scientific">Branchiostoma floridae</name>
    <name type="common">Florida lancelet</name>
    <name type="synonym">Amphioxus</name>
    <dbReference type="NCBI Taxonomy" id="7739"/>
    <lineage>
        <taxon>Eukaryota</taxon>
        <taxon>Metazoa</taxon>
        <taxon>Chordata</taxon>
        <taxon>Cephalochordata</taxon>
        <taxon>Leptocardii</taxon>
        <taxon>Amphioxiformes</taxon>
        <taxon>Branchiostomatidae</taxon>
        <taxon>Branchiostoma</taxon>
    </lineage>
</organism>
<dbReference type="SMART" id="SM00389">
    <property type="entry name" value="HOX"/>
    <property type="match status" value="1"/>
</dbReference>
<reference evidence="9" key="1">
    <citation type="journal article" date="2020" name="Nat. Ecol. Evol.">
        <title>Deeply conserved synteny resolves early events in vertebrate evolution.</title>
        <authorList>
            <person name="Simakov O."/>
            <person name="Marletaz F."/>
            <person name="Yue J.X."/>
            <person name="O'Connell B."/>
            <person name="Jenkins J."/>
            <person name="Brandt A."/>
            <person name="Calef R."/>
            <person name="Tung C.H."/>
            <person name="Huang T.K."/>
            <person name="Schmutz J."/>
            <person name="Satoh N."/>
            <person name="Yu J.K."/>
            <person name="Putnam N.H."/>
            <person name="Green R.E."/>
            <person name="Rokhsar D.S."/>
        </authorList>
    </citation>
    <scope>NUCLEOTIDE SEQUENCE [LARGE SCALE GENOMIC DNA]</scope>
    <source>
        <strain evidence="9">S238N-H82</strain>
    </source>
</reference>
<dbReference type="OrthoDB" id="6159439at2759"/>
<dbReference type="GO" id="GO:0000978">
    <property type="term" value="F:RNA polymerase II cis-regulatory region sequence-specific DNA binding"/>
    <property type="evidence" value="ECO:0000318"/>
    <property type="project" value="GO_Central"/>
</dbReference>
<feature type="compositionally biased region" description="Basic and acidic residues" evidence="7">
    <location>
        <begin position="1"/>
        <end position="10"/>
    </location>
</feature>
<evidence type="ECO:0000313" key="10">
    <source>
        <dbReference type="RefSeq" id="XP_035700243.1"/>
    </source>
</evidence>
<gene>
    <name evidence="10" type="primary">LOC118432739</name>
</gene>
<dbReference type="PANTHER" id="PTHR24333:SF5">
    <property type="entry name" value="VENT HOMEOBOX"/>
    <property type="match status" value="1"/>
</dbReference>
<keyword evidence="3 5" id="KW-0371">Homeobox</keyword>
<evidence type="ECO:0000313" key="9">
    <source>
        <dbReference type="Proteomes" id="UP000001554"/>
    </source>
</evidence>
<dbReference type="SUPFAM" id="SSF46689">
    <property type="entry name" value="Homeodomain-like"/>
    <property type="match status" value="1"/>
</dbReference>
<feature type="region of interest" description="Disordered" evidence="7">
    <location>
        <begin position="1"/>
        <end position="147"/>
    </location>
</feature>
<dbReference type="GeneID" id="118432739"/>
<dbReference type="RefSeq" id="XP_035700243.1">
    <property type="nucleotide sequence ID" value="XM_035844350.1"/>
</dbReference>
<keyword evidence="4 5" id="KW-0539">Nucleus</keyword>
<feature type="domain" description="Homeobox" evidence="8">
    <location>
        <begin position="141"/>
        <end position="201"/>
    </location>
</feature>
<evidence type="ECO:0000256" key="1">
    <source>
        <dbReference type="ARBA" id="ARBA00004123"/>
    </source>
</evidence>
<dbReference type="InterPro" id="IPR020479">
    <property type="entry name" value="HD_metazoa"/>
</dbReference>
<dbReference type="AlphaFoldDB" id="A0A9J7MFE1"/>
<evidence type="ECO:0000256" key="3">
    <source>
        <dbReference type="ARBA" id="ARBA00023155"/>
    </source>
</evidence>
<feature type="compositionally biased region" description="Low complexity" evidence="7">
    <location>
        <begin position="45"/>
        <end position="54"/>
    </location>
</feature>
<evidence type="ECO:0000259" key="8">
    <source>
        <dbReference type="PROSITE" id="PS50071"/>
    </source>
</evidence>
<comment type="subcellular location">
    <subcellularLocation>
        <location evidence="1 5 6">Nucleus</location>
    </subcellularLocation>
</comment>
<dbReference type="PROSITE" id="PS50071">
    <property type="entry name" value="HOMEOBOX_2"/>
    <property type="match status" value="1"/>
</dbReference>
<dbReference type="InterPro" id="IPR017970">
    <property type="entry name" value="Homeobox_CS"/>
</dbReference>
<feature type="DNA-binding region" description="Homeobox" evidence="5">
    <location>
        <begin position="143"/>
        <end position="202"/>
    </location>
</feature>
<accession>A0A9J7MFE1</accession>
<reference evidence="10" key="2">
    <citation type="submission" date="2025-08" db="UniProtKB">
        <authorList>
            <consortium name="RefSeq"/>
        </authorList>
    </citation>
    <scope>IDENTIFICATION</scope>
    <source>
        <strain evidence="10">S238N-H82</strain>
        <tissue evidence="10">Testes</tissue>
    </source>
</reference>
<evidence type="ECO:0000256" key="7">
    <source>
        <dbReference type="SAM" id="MobiDB-lite"/>
    </source>
</evidence>
<evidence type="ECO:0000256" key="2">
    <source>
        <dbReference type="ARBA" id="ARBA00023125"/>
    </source>
</evidence>
<evidence type="ECO:0000256" key="5">
    <source>
        <dbReference type="PROSITE-ProRule" id="PRU00108"/>
    </source>
</evidence>
<evidence type="ECO:0000256" key="4">
    <source>
        <dbReference type="ARBA" id="ARBA00023242"/>
    </source>
</evidence>
<dbReference type="Gene3D" id="1.10.10.60">
    <property type="entry name" value="Homeodomain-like"/>
    <property type="match status" value="1"/>
</dbReference>
<dbReference type="GO" id="GO:0006357">
    <property type="term" value="P:regulation of transcription by RNA polymerase II"/>
    <property type="evidence" value="ECO:0000318"/>
    <property type="project" value="GO_Central"/>
</dbReference>
<protein>
    <submittedName>
        <fullName evidence="10">BarH-like 1 homeobox protein</fullName>
    </submittedName>
</protein>
<dbReference type="KEGG" id="bfo:118432739"/>
<dbReference type="PANTHER" id="PTHR24333">
    <property type="entry name" value="HOMEO BOX HB9 LIKE A-RELATED"/>
    <property type="match status" value="1"/>
</dbReference>
<feature type="compositionally biased region" description="Basic and acidic residues" evidence="7">
    <location>
        <begin position="81"/>
        <end position="90"/>
    </location>
</feature>
<dbReference type="InterPro" id="IPR050848">
    <property type="entry name" value="Homeobox_TF"/>
</dbReference>
<dbReference type="InterPro" id="IPR001356">
    <property type="entry name" value="HD"/>
</dbReference>
<dbReference type="PROSITE" id="PS00027">
    <property type="entry name" value="HOMEOBOX_1"/>
    <property type="match status" value="1"/>
</dbReference>
<sequence>MSGSDNREEQAGGSGGLPSASRESVGARPSPRHGPASFSIDAILSTNSRTSPPQRRSPPRDMPVNGKHSPARPECSYGARLDTRGEDSSDLRSVSAEVSSSTARPSAFTPVSSTDDSFNNLRTEDDSRPDSPPPRLLSHSEGKKRPRTAFTAEQIKELEVEFQKNKYLSVTKRLELSNQLKLTETQIKIWFQNRRTKWKRKFTNDLELMAHQHYASMGLYSSPHPWYFTQRYPHHPGYYNSFPSYPAPTQYPRYPAALVAHLPPAAAQSLHAANMKLQGKPL</sequence>
<dbReference type="GO" id="GO:0005634">
    <property type="term" value="C:nucleus"/>
    <property type="evidence" value="ECO:0000318"/>
    <property type="project" value="GO_Central"/>
</dbReference>
<dbReference type="CDD" id="cd00086">
    <property type="entry name" value="homeodomain"/>
    <property type="match status" value="1"/>
</dbReference>
<proteinExistence type="predicted"/>
<keyword evidence="2 5" id="KW-0238">DNA-binding</keyword>
<dbReference type="GO" id="GO:0000981">
    <property type="term" value="F:DNA-binding transcription factor activity, RNA polymerase II-specific"/>
    <property type="evidence" value="ECO:0000318"/>
    <property type="project" value="GO_Central"/>
</dbReference>